<evidence type="ECO:0000313" key="1">
    <source>
        <dbReference type="EMBL" id="GMF43300.1"/>
    </source>
</evidence>
<dbReference type="EMBL" id="BSXT01001525">
    <property type="protein sequence ID" value="GMF43300.1"/>
    <property type="molecule type" value="Genomic_DNA"/>
</dbReference>
<sequence length="149" mass="16619">MITHLKTQVKCANPDSAIAARVIMGGVAAMVCLKRWSANQQRNSRTKCWKSCSRDSNDAEFYLGLLSLDKSQYQTAKSVCSSSISSHDLGAHGRSSQLADSLTARAGFILMDRCQRRRLEPDMASASIRLMNGEHEFEFIEREMPESDN</sequence>
<organism evidence="1 2">
    <name type="scientific">Phytophthora fragariaefolia</name>
    <dbReference type="NCBI Taxonomy" id="1490495"/>
    <lineage>
        <taxon>Eukaryota</taxon>
        <taxon>Sar</taxon>
        <taxon>Stramenopiles</taxon>
        <taxon>Oomycota</taxon>
        <taxon>Peronosporomycetes</taxon>
        <taxon>Peronosporales</taxon>
        <taxon>Peronosporaceae</taxon>
        <taxon>Phytophthora</taxon>
    </lineage>
</organism>
<proteinExistence type="predicted"/>
<dbReference type="Proteomes" id="UP001165121">
    <property type="component" value="Unassembled WGS sequence"/>
</dbReference>
<dbReference type="AlphaFoldDB" id="A0A9W6XQP7"/>
<keyword evidence="2" id="KW-1185">Reference proteome</keyword>
<comment type="caution">
    <text evidence="1">The sequence shown here is derived from an EMBL/GenBank/DDBJ whole genome shotgun (WGS) entry which is preliminary data.</text>
</comment>
<gene>
    <name evidence="1" type="ORF">Pfra01_001458900</name>
</gene>
<accession>A0A9W6XQP7</accession>
<name>A0A9W6XQP7_9STRA</name>
<protein>
    <submittedName>
        <fullName evidence="1">Unnamed protein product</fullName>
    </submittedName>
</protein>
<reference evidence="1" key="1">
    <citation type="submission" date="2023-04" db="EMBL/GenBank/DDBJ databases">
        <title>Phytophthora fragariaefolia NBRC 109709.</title>
        <authorList>
            <person name="Ichikawa N."/>
            <person name="Sato H."/>
            <person name="Tonouchi N."/>
        </authorList>
    </citation>
    <scope>NUCLEOTIDE SEQUENCE</scope>
    <source>
        <strain evidence="1">NBRC 109709</strain>
    </source>
</reference>
<evidence type="ECO:0000313" key="2">
    <source>
        <dbReference type="Proteomes" id="UP001165121"/>
    </source>
</evidence>